<dbReference type="AlphaFoldDB" id="X1BH62"/>
<name>X1BH62_9ZZZZ</name>
<accession>X1BH62</accession>
<comment type="caution">
    <text evidence="1">The sequence shown here is derived from an EMBL/GenBank/DDBJ whole genome shotgun (WGS) entry which is preliminary data.</text>
</comment>
<protein>
    <submittedName>
        <fullName evidence="1">Uncharacterized protein</fullName>
    </submittedName>
</protein>
<gene>
    <name evidence="1" type="ORF">S01H4_40821</name>
</gene>
<dbReference type="EMBL" id="BART01022272">
    <property type="protein sequence ID" value="GAG94355.1"/>
    <property type="molecule type" value="Genomic_DNA"/>
</dbReference>
<sequence>MYVFLDGLASLYTYTGNNPKAQGQSWLRDQSWRIVRSIVGIALMIIGSQIRY</sequence>
<reference evidence="1" key="1">
    <citation type="journal article" date="2014" name="Front. Microbiol.">
        <title>High frequency of phylogenetically diverse reductive dehalogenase-homologous genes in deep subseafloor sedimentary metagenomes.</title>
        <authorList>
            <person name="Kawai M."/>
            <person name="Futagami T."/>
            <person name="Toyoda A."/>
            <person name="Takaki Y."/>
            <person name="Nishi S."/>
            <person name="Hori S."/>
            <person name="Arai W."/>
            <person name="Tsubouchi T."/>
            <person name="Morono Y."/>
            <person name="Uchiyama I."/>
            <person name="Ito T."/>
            <person name="Fujiyama A."/>
            <person name="Inagaki F."/>
            <person name="Takami H."/>
        </authorList>
    </citation>
    <scope>NUCLEOTIDE SEQUENCE</scope>
    <source>
        <strain evidence="1">Expedition CK06-06</strain>
    </source>
</reference>
<organism evidence="1">
    <name type="scientific">marine sediment metagenome</name>
    <dbReference type="NCBI Taxonomy" id="412755"/>
    <lineage>
        <taxon>unclassified sequences</taxon>
        <taxon>metagenomes</taxon>
        <taxon>ecological metagenomes</taxon>
    </lineage>
</organism>
<proteinExistence type="predicted"/>
<evidence type="ECO:0000313" key="1">
    <source>
        <dbReference type="EMBL" id="GAG94355.1"/>
    </source>
</evidence>